<dbReference type="SUPFAM" id="SSF53067">
    <property type="entry name" value="Actin-like ATPase domain"/>
    <property type="match status" value="2"/>
</dbReference>
<dbReference type="Gene3D" id="3.30.420.40">
    <property type="match status" value="2"/>
</dbReference>
<dbReference type="InterPro" id="IPR004619">
    <property type="entry name" value="Type_III_PanK"/>
</dbReference>
<evidence type="ECO:0000256" key="12">
    <source>
        <dbReference type="ARBA" id="ARBA00022958"/>
    </source>
</evidence>
<proteinExistence type="inferred from homology"/>
<comment type="cofactor">
    <cofactor evidence="16">
        <name>NH4(+)</name>
        <dbReference type="ChEBI" id="CHEBI:28938"/>
    </cofactor>
    <cofactor evidence="16">
        <name>K(+)</name>
        <dbReference type="ChEBI" id="CHEBI:29103"/>
    </cofactor>
    <text evidence="16">A monovalent cation. Ammonium or potassium.</text>
</comment>
<dbReference type="Pfam" id="PF03309">
    <property type="entry name" value="Pan_kinase"/>
    <property type="match status" value="1"/>
</dbReference>
<feature type="binding site" evidence="16">
    <location>
        <begin position="112"/>
        <end position="115"/>
    </location>
    <ligand>
        <name>substrate</name>
    </ligand>
</feature>
<comment type="function">
    <text evidence="16">Catalyzes the phosphorylation of pantothenate (Pan), the first step in CoA biosynthesis.</text>
</comment>
<dbReference type="CDD" id="cd24015">
    <property type="entry name" value="ASKHA_NBD_PanK-III"/>
    <property type="match status" value="1"/>
</dbReference>
<comment type="cofactor">
    <cofactor evidence="2">
        <name>K(+)</name>
        <dbReference type="ChEBI" id="CHEBI:29103"/>
    </cofactor>
</comment>
<dbReference type="InterPro" id="IPR043129">
    <property type="entry name" value="ATPase_NBD"/>
</dbReference>
<keyword evidence="9 16" id="KW-0547">Nucleotide-binding</keyword>
<evidence type="ECO:0000256" key="5">
    <source>
        <dbReference type="ARBA" id="ARBA00011738"/>
    </source>
</evidence>
<feature type="binding site" evidence="16">
    <location>
        <begin position="11"/>
        <end position="18"/>
    </location>
    <ligand>
        <name>ATP</name>
        <dbReference type="ChEBI" id="CHEBI:30616"/>
    </ligand>
</feature>
<keyword evidence="7 16" id="KW-0963">Cytoplasm</keyword>
<evidence type="ECO:0000256" key="9">
    <source>
        <dbReference type="ARBA" id="ARBA00022741"/>
    </source>
</evidence>
<evidence type="ECO:0000256" key="4">
    <source>
        <dbReference type="ARBA" id="ARBA00005225"/>
    </source>
</evidence>
<dbReference type="PANTHER" id="PTHR34265:SF1">
    <property type="entry name" value="TYPE III PANTOTHENATE KINASE"/>
    <property type="match status" value="1"/>
</dbReference>
<keyword evidence="16" id="KW-0479">Metal-binding</keyword>
<dbReference type="NCBIfam" id="TIGR00671">
    <property type="entry name" value="baf"/>
    <property type="match status" value="1"/>
</dbReference>
<evidence type="ECO:0000256" key="14">
    <source>
        <dbReference type="ARBA" id="ARBA00038036"/>
    </source>
</evidence>
<dbReference type="EMBL" id="JACPUR010000002">
    <property type="protein sequence ID" value="MBI3126329.1"/>
    <property type="molecule type" value="Genomic_DNA"/>
</dbReference>
<comment type="subcellular location">
    <subcellularLocation>
        <location evidence="3 16">Cytoplasm</location>
    </subcellularLocation>
</comment>
<dbReference type="AlphaFoldDB" id="A0A932HVA4"/>
<dbReference type="NCBIfam" id="NF009855">
    <property type="entry name" value="PRK13321.1"/>
    <property type="match status" value="1"/>
</dbReference>
<dbReference type="PANTHER" id="PTHR34265">
    <property type="entry name" value="TYPE III PANTOTHENATE KINASE"/>
    <property type="match status" value="1"/>
</dbReference>
<comment type="pathway">
    <text evidence="4 16">Cofactor biosynthesis; coenzyme A biosynthesis; CoA from (R)-pantothenate: step 1/5.</text>
</comment>
<keyword evidence="10 16" id="KW-0418">Kinase</keyword>
<evidence type="ECO:0000256" key="7">
    <source>
        <dbReference type="ARBA" id="ARBA00022490"/>
    </source>
</evidence>
<feature type="binding site" evidence="16">
    <location>
        <position position="105"/>
    </location>
    <ligand>
        <name>substrate</name>
    </ligand>
</feature>
<keyword evidence="12 16" id="KW-0630">Potassium</keyword>
<evidence type="ECO:0000256" key="1">
    <source>
        <dbReference type="ARBA" id="ARBA00001206"/>
    </source>
</evidence>
<evidence type="ECO:0000256" key="11">
    <source>
        <dbReference type="ARBA" id="ARBA00022840"/>
    </source>
</evidence>
<reference evidence="17" key="1">
    <citation type="submission" date="2020-07" db="EMBL/GenBank/DDBJ databases">
        <title>Huge and variable diversity of episymbiotic CPR bacteria and DPANN archaea in groundwater ecosystems.</title>
        <authorList>
            <person name="He C.Y."/>
            <person name="Keren R."/>
            <person name="Whittaker M."/>
            <person name="Farag I.F."/>
            <person name="Doudna J."/>
            <person name="Cate J.H.D."/>
            <person name="Banfield J.F."/>
        </authorList>
    </citation>
    <scope>NUCLEOTIDE SEQUENCE</scope>
    <source>
        <strain evidence="17">NC_groundwater_763_Ag_S-0.2um_68_21</strain>
    </source>
</reference>
<feature type="active site" description="Proton acceptor" evidence="16">
    <location>
        <position position="114"/>
    </location>
</feature>
<dbReference type="HAMAP" id="MF_01274">
    <property type="entry name" value="Pantothen_kinase_3"/>
    <property type="match status" value="1"/>
</dbReference>
<sequence>MNPGGRLLAIDVGNTQTVVGLFEGEDLKASWRLGSVARRTTDELAILMEGLFRLGGHRMEQVKRVVVSSVVPPLGPTLEEMSRRYFGMAPLVVGPGIRTGIAIKYDNPHEVGADRIANAVAGHHLYGGPLIVVDFGTAITFDAVSARGEYLGGAISPGYGIAIEALVDRTARLPRVEPIKPPSIIGRNTVHSIQAGMFYGYVGLVREIVERMKGELGASTRVVATGGQSAILGDQDALFDEVNPDLTLIGLRLIAERNP</sequence>
<feature type="binding site" evidence="16">
    <location>
        <position position="189"/>
    </location>
    <ligand>
        <name>substrate</name>
    </ligand>
</feature>
<dbReference type="GO" id="GO:0015937">
    <property type="term" value="P:coenzyme A biosynthetic process"/>
    <property type="evidence" value="ECO:0007669"/>
    <property type="project" value="UniProtKB-UniRule"/>
</dbReference>
<comment type="caution">
    <text evidence="17">The sequence shown here is derived from an EMBL/GenBank/DDBJ whole genome shotgun (WGS) entry which is preliminary data.</text>
</comment>
<evidence type="ECO:0000256" key="10">
    <source>
        <dbReference type="ARBA" id="ARBA00022777"/>
    </source>
</evidence>
<comment type="catalytic activity">
    <reaction evidence="1 16">
        <text>(R)-pantothenate + ATP = (R)-4'-phosphopantothenate + ADP + H(+)</text>
        <dbReference type="Rhea" id="RHEA:16373"/>
        <dbReference type="ChEBI" id="CHEBI:10986"/>
        <dbReference type="ChEBI" id="CHEBI:15378"/>
        <dbReference type="ChEBI" id="CHEBI:29032"/>
        <dbReference type="ChEBI" id="CHEBI:30616"/>
        <dbReference type="ChEBI" id="CHEBI:456216"/>
        <dbReference type="EC" id="2.7.1.33"/>
    </reaction>
</comment>
<evidence type="ECO:0000256" key="8">
    <source>
        <dbReference type="ARBA" id="ARBA00022679"/>
    </source>
</evidence>
<evidence type="ECO:0000256" key="16">
    <source>
        <dbReference type="HAMAP-Rule" id="MF_01274"/>
    </source>
</evidence>
<protein>
    <recommendedName>
        <fullName evidence="15 16">Type III pantothenate kinase</fullName>
        <ecNumber evidence="6 16">2.7.1.33</ecNumber>
    </recommendedName>
    <alternativeName>
        <fullName evidence="16">PanK-III</fullName>
    </alternativeName>
    <alternativeName>
        <fullName evidence="16">Pantothenic acid kinase</fullName>
    </alternativeName>
</protein>
<comment type="similarity">
    <text evidence="14 16">Belongs to the type III pantothenate kinase family.</text>
</comment>
<evidence type="ECO:0000256" key="3">
    <source>
        <dbReference type="ARBA" id="ARBA00004496"/>
    </source>
</evidence>
<evidence type="ECO:0000313" key="18">
    <source>
        <dbReference type="Proteomes" id="UP000782312"/>
    </source>
</evidence>
<dbReference type="NCBIfam" id="NF009848">
    <property type="entry name" value="PRK13318.1-6"/>
    <property type="match status" value="1"/>
</dbReference>
<keyword evidence="8 16" id="KW-0808">Transferase</keyword>
<keyword evidence="11 16" id="KW-0067">ATP-binding</keyword>
<keyword evidence="13 16" id="KW-0173">Coenzyme A biosynthesis</keyword>
<feature type="binding site" evidence="16">
    <location>
        <position position="134"/>
    </location>
    <ligand>
        <name>K(+)</name>
        <dbReference type="ChEBI" id="CHEBI:29103"/>
    </ligand>
</feature>
<evidence type="ECO:0000256" key="13">
    <source>
        <dbReference type="ARBA" id="ARBA00022993"/>
    </source>
</evidence>
<gene>
    <name evidence="16" type="primary">coaX</name>
    <name evidence="17" type="ORF">HYZ11_01830</name>
</gene>
<feature type="binding site" evidence="16">
    <location>
        <position position="137"/>
    </location>
    <ligand>
        <name>ATP</name>
        <dbReference type="ChEBI" id="CHEBI:30616"/>
    </ligand>
</feature>
<evidence type="ECO:0000256" key="6">
    <source>
        <dbReference type="ARBA" id="ARBA00012102"/>
    </source>
</evidence>
<dbReference type="GO" id="GO:0005737">
    <property type="term" value="C:cytoplasm"/>
    <property type="evidence" value="ECO:0007669"/>
    <property type="project" value="UniProtKB-SubCell"/>
</dbReference>
<evidence type="ECO:0000313" key="17">
    <source>
        <dbReference type="EMBL" id="MBI3126329.1"/>
    </source>
</evidence>
<dbReference type="GO" id="GO:0005524">
    <property type="term" value="F:ATP binding"/>
    <property type="evidence" value="ECO:0007669"/>
    <property type="project" value="UniProtKB-UniRule"/>
</dbReference>
<evidence type="ECO:0000256" key="15">
    <source>
        <dbReference type="ARBA" id="ARBA00040883"/>
    </source>
</evidence>
<accession>A0A932HVA4</accession>
<dbReference type="GO" id="GO:0004594">
    <property type="term" value="F:pantothenate kinase activity"/>
    <property type="evidence" value="ECO:0007669"/>
    <property type="project" value="UniProtKB-UniRule"/>
</dbReference>
<name>A0A932HVA4_UNCTE</name>
<dbReference type="Proteomes" id="UP000782312">
    <property type="component" value="Unassembled WGS sequence"/>
</dbReference>
<evidence type="ECO:0000256" key="2">
    <source>
        <dbReference type="ARBA" id="ARBA00001958"/>
    </source>
</evidence>
<dbReference type="EC" id="2.7.1.33" evidence="6 16"/>
<dbReference type="GO" id="GO:0046872">
    <property type="term" value="F:metal ion binding"/>
    <property type="evidence" value="ECO:0007669"/>
    <property type="project" value="UniProtKB-KW"/>
</dbReference>
<comment type="subunit">
    <text evidence="5 16">Homodimer.</text>
</comment>
<organism evidence="17 18">
    <name type="scientific">Tectimicrobiota bacterium</name>
    <dbReference type="NCBI Taxonomy" id="2528274"/>
    <lineage>
        <taxon>Bacteria</taxon>
        <taxon>Pseudomonadati</taxon>
        <taxon>Nitrospinota/Tectimicrobiota group</taxon>
        <taxon>Candidatus Tectimicrobiota</taxon>
    </lineage>
</organism>